<keyword evidence="2" id="KW-1185">Reference proteome</keyword>
<reference evidence="1" key="1">
    <citation type="submission" date="2020-07" db="EMBL/GenBank/DDBJ databases">
        <title>Multicomponent nature underlies the extraordinary mechanical properties of spider dragline silk.</title>
        <authorList>
            <person name="Kono N."/>
            <person name="Nakamura H."/>
            <person name="Mori M."/>
            <person name="Yoshida Y."/>
            <person name="Ohtoshi R."/>
            <person name="Malay A.D."/>
            <person name="Moran D.A.P."/>
            <person name="Tomita M."/>
            <person name="Numata K."/>
            <person name="Arakawa K."/>
        </authorList>
    </citation>
    <scope>NUCLEOTIDE SEQUENCE</scope>
</reference>
<dbReference type="OrthoDB" id="10319269at2759"/>
<accession>A0A8X6H132</accession>
<protein>
    <submittedName>
        <fullName evidence="1">Uncharacterized protein</fullName>
    </submittedName>
</protein>
<name>A0A8X6H132_TRICU</name>
<gene>
    <name evidence="1" type="ORF">TNCT_60031</name>
</gene>
<organism evidence="1 2">
    <name type="scientific">Trichonephila clavata</name>
    <name type="common">Joro spider</name>
    <name type="synonym">Nephila clavata</name>
    <dbReference type="NCBI Taxonomy" id="2740835"/>
    <lineage>
        <taxon>Eukaryota</taxon>
        <taxon>Metazoa</taxon>
        <taxon>Ecdysozoa</taxon>
        <taxon>Arthropoda</taxon>
        <taxon>Chelicerata</taxon>
        <taxon>Arachnida</taxon>
        <taxon>Araneae</taxon>
        <taxon>Araneomorphae</taxon>
        <taxon>Entelegynae</taxon>
        <taxon>Araneoidea</taxon>
        <taxon>Nephilidae</taxon>
        <taxon>Trichonephila</taxon>
    </lineage>
</organism>
<dbReference type="EMBL" id="BMAO01037066">
    <property type="protein sequence ID" value="GFR15043.1"/>
    <property type="molecule type" value="Genomic_DNA"/>
</dbReference>
<evidence type="ECO:0000313" key="2">
    <source>
        <dbReference type="Proteomes" id="UP000887116"/>
    </source>
</evidence>
<evidence type="ECO:0000313" key="1">
    <source>
        <dbReference type="EMBL" id="GFR15043.1"/>
    </source>
</evidence>
<dbReference type="AlphaFoldDB" id="A0A8X6H132"/>
<sequence length="85" mass="9387">MLWPKIPLWRLFGTIIDRRPVASVQSGRSILHSAITSELPSVHAVPNTLQFYVGVAHYAISCGWCVSRCQLLSLTPVTSIVCLHS</sequence>
<proteinExistence type="predicted"/>
<comment type="caution">
    <text evidence="1">The sequence shown here is derived from an EMBL/GenBank/DDBJ whole genome shotgun (WGS) entry which is preliminary data.</text>
</comment>
<dbReference type="Proteomes" id="UP000887116">
    <property type="component" value="Unassembled WGS sequence"/>
</dbReference>